<keyword evidence="3" id="KW-0812">Transmembrane</keyword>
<sequence length="1579" mass="167024">MQHRIPNTGIGRATRRIAVERRNPAVRFSRTHAFPTFMLTPMIMLIFALRVFELQYYAQHQQPDQVLQEQHPPPYAAQEAVTGSTGPSDAYGGWDQQQWVQTEVGAAEAVDSKREAAPVSGQLPHPHQRNEHQHEQPEEQMYMQQQQLDLEVAAQWHQDAQQGGRAVTEESAPRTAGDTAVTGDQVDYHYHMYTLWLKLQEQQQPDLEPFWEWFSHQQHQQHHQQQQPEGYQQEYQAVQQYEQHPNEQLQYEQQQYEQHPNEQHLNVQQQYEQQQYEQQQHEQHPNEQQQYEHQQYEQMQDVQQQYEHLQHVQQQYEQSQQHHYTGEADGAAYYAMSPAEPLEADVASVVEEAQQWHYANEQSGYSGAASADAVQSPGVGYPEGTVYVDDGSVYGGGDDGSAWQAADSSATSDPETSLADSVAEVRHQHHLQHHLQQCSTEGMGSHAGYDAAGGVRCGWSEFSQVAADGLEGQQRQHPEQQQEEQEEQEEQWGAERQLLDAPLGQQEGQQEGQQQPPLQVPAEVVADWALHNVADPVAIAAQMQEAAAAAQDSELKDGATAAPADAAVQGSGLEDGAAAAPVVAAVQGSGLEDGAAAAPADAAVQGSGLEDGAAAAPADAAVQGSGLEDGAAAAPADAAVQGSGLEDGAAAAPADAAVQGSGLEDGAAAAPADAAVQGRGLEDGTAAAPAEAVPDAVMQDSGLENGTSTGTATTAEAAGAAVSATDVTAAALTAAAQADASRGPDGSKATTVKPRADGTFQAVSEADRAALQAEAEGKALGPLRGMTVGDVQKNTGRRDMAAGLKELQELHELVEAALPSTPVSRARFAPQTSESATTTTTSAEAVSGSSLRATQSQQRPLLLEVAESRHAGLHAAAAATFQLAALQASGVLPPELLPHDPLGAAVALHQAARAGSLEALMALADRHEQGIGTPASCARGMLFGKLAAMYLAAEVEKEQRYTPSLQPVSLRERFADGAYVAAEDAENGEHVISLEEDLAFRGNTDAMRRVAYRRLVGRGMEADPEGAYHDFQAAAAQGDPYAIFNIGYMHLRGLYVPQNYTAAKEYFEKAAEKGLPSAHNGLGVLAWNGHGMAPNLTAAREAFERGAALNNSDAVYNLATMHFHGAGTPVNRELALELFKRALDLGHWRAPYMLALAHEAGAGTEANCTVAMKYLRLLFADRGTWGPQLTAAVKLLDAGDTRGALLTYITVAEQGSAAAAANAAWLLRRRAGYSGPDADKLAAKYFQRAAKQGHTGSMVELAHMILSAAKDKGAPPVAETTPPSLTTDAVTSPEAIPASAAPPAEVDPAAPAVGVETDAGGPAGVPSASSTSSTLNSSSTSNTSSALPDMPPLMSVLRPHQKPPKPQLVQPAALPSRRAVLGVSTAADAVAWYRAAAAAGDPEGLFYLGWANYHGVGVAENATFARMLWLRAFEVAGIRSSRALAPLLALAGMRIDGWLAPFLGSHALARGHAKLLRGLEAARRWNRGSVPADAGEAGRAEQGASRGIEAVSVAGAAVVEAVTAALARTTAAMQTWCGQLVAAWGGVDAGNVENTLMLGLLAALVVVLGLRRRRMAART</sequence>
<dbReference type="GO" id="GO:0036503">
    <property type="term" value="P:ERAD pathway"/>
    <property type="evidence" value="ECO:0007669"/>
    <property type="project" value="TreeGrafter"/>
</dbReference>
<evidence type="ECO:0000256" key="1">
    <source>
        <dbReference type="ARBA" id="ARBA00038101"/>
    </source>
</evidence>
<dbReference type="GeneID" id="9616739"/>
<evidence type="ECO:0000256" key="3">
    <source>
        <dbReference type="SAM" id="Phobius"/>
    </source>
</evidence>
<dbReference type="InParanoid" id="D8U9V3"/>
<feature type="compositionally biased region" description="Low complexity" evidence="2">
    <location>
        <begin position="1298"/>
        <end position="1312"/>
    </location>
</feature>
<dbReference type="InterPro" id="IPR011990">
    <property type="entry name" value="TPR-like_helical_dom_sf"/>
</dbReference>
<accession>D8U9V3</accession>
<dbReference type="STRING" id="3068.D8U9V3"/>
<feature type="region of interest" description="Disordered" evidence="2">
    <location>
        <begin position="398"/>
        <end position="443"/>
    </location>
</feature>
<dbReference type="KEGG" id="vcn:VOLCADRAFT_96342"/>
<keyword evidence="5" id="KW-1185">Reference proteome</keyword>
<evidence type="ECO:0000313" key="5">
    <source>
        <dbReference type="Proteomes" id="UP000001058"/>
    </source>
</evidence>
<dbReference type="EMBL" id="GL378372">
    <property type="protein sequence ID" value="EFJ43476.1"/>
    <property type="molecule type" value="Genomic_DNA"/>
</dbReference>
<dbReference type="InterPro" id="IPR050767">
    <property type="entry name" value="Sel1_AlgK"/>
</dbReference>
<proteinExistence type="inferred from homology"/>
<dbReference type="Proteomes" id="UP000001058">
    <property type="component" value="Unassembled WGS sequence"/>
</dbReference>
<feature type="region of interest" description="Disordered" evidence="2">
    <location>
        <begin position="469"/>
        <end position="493"/>
    </location>
</feature>
<keyword evidence="3" id="KW-1133">Transmembrane helix</keyword>
<dbReference type="eggNOG" id="KOG1550">
    <property type="taxonomic scope" value="Eukaryota"/>
</dbReference>
<feature type="compositionally biased region" description="Basic and acidic residues" evidence="2">
    <location>
        <begin position="128"/>
        <end position="137"/>
    </location>
</feature>
<feature type="compositionally biased region" description="Polar residues" evidence="2">
    <location>
        <begin position="406"/>
        <end position="419"/>
    </location>
</feature>
<feature type="compositionally biased region" description="Acidic residues" evidence="2">
    <location>
        <begin position="481"/>
        <end position="492"/>
    </location>
</feature>
<reference evidence="4 5" key="1">
    <citation type="journal article" date="2010" name="Science">
        <title>Genomic analysis of organismal complexity in the multicellular green alga Volvox carteri.</title>
        <authorList>
            <person name="Prochnik S.E."/>
            <person name="Umen J."/>
            <person name="Nedelcu A.M."/>
            <person name="Hallmann A."/>
            <person name="Miller S.M."/>
            <person name="Nishii I."/>
            <person name="Ferris P."/>
            <person name="Kuo A."/>
            <person name="Mitros T."/>
            <person name="Fritz-Laylin L.K."/>
            <person name="Hellsten U."/>
            <person name="Chapman J."/>
            <person name="Simakov O."/>
            <person name="Rensing S.A."/>
            <person name="Terry A."/>
            <person name="Pangilinan J."/>
            <person name="Kapitonov V."/>
            <person name="Jurka J."/>
            <person name="Salamov A."/>
            <person name="Shapiro H."/>
            <person name="Schmutz J."/>
            <person name="Grimwood J."/>
            <person name="Lindquist E."/>
            <person name="Lucas S."/>
            <person name="Grigoriev I.V."/>
            <person name="Schmitt R."/>
            <person name="Kirk D."/>
            <person name="Rokhsar D.S."/>
        </authorList>
    </citation>
    <scope>NUCLEOTIDE SEQUENCE [LARGE SCALE GENOMIC DNA]</scope>
    <source>
        <strain evidence="5">f. Nagariensis / Eve</strain>
    </source>
</reference>
<feature type="region of interest" description="Disordered" evidence="2">
    <location>
        <begin position="65"/>
        <end position="142"/>
    </location>
</feature>
<feature type="compositionally biased region" description="Low complexity" evidence="2">
    <location>
        <begin position="286"/>
        <end position="295"/>
    </location>
</feature>
<feature type="compositionally biased region" description="Low complexity" evidence="2">
    <location>
        <begin position="1327"/>
        <end position="1347"/>
    </location>
</feature>
<evidence type="ECO:0000313" key="4">
    <source>
        <dbReference type="EMBL" id="EFJ43476.1"/>
    </source>
</evidence>
<feature type="region of interest" description="Disordered" evidence="2">
    <location>
        <begin position="736"/>
        <end position="757"/>
    </location>
</feature>
<dbReference type="Gene3D" id="1.25.40.10">
    <property type="entry name" value="Tetratricopeptide repeat domain"/>
    <property type="match status" value="2"/>
</dbReference>
<feature type="compositionally biased region" description="Low complexity" evidence="2">
    <location>
        <begin position="832"/>
        <end position="850"/>
    </location>
</feature>
<feature type="region of interest" description="Disordered" evidence="2">
    <location>
        <begin position="156"/>
        <end position="180"/>
    </location>
</feature>
<gene>
    <name evidence="4" type="ORF">VOLCADRAFT_96342</name>
</gene>
<keyword evidence="3" id="KW-0472">Membrane</keyword>
<dbReference type="InterPro" id="IPR006597">
    <property type="entry name" value="Sel1-like"/>
</dbReference>
<comment type="similarity">
    <text evidence="1">Belongs to the sel-1 family.</text>
</comment>
<feature type="transmembrane region" description="Helical" evidence="3">
    <location>
        <begin position="1555"/>
        <end position="1571"/>
    </location>
</feature>
<dbReference type="PANTHER" id="PTHR11102:SF147">
    <property type="entry name" value="SEL1L ADAPTOR SUBUNIT OF ERAD E3 UBIQUITIN LIGASE"/>
    <property type="match status" value="1"/>
</dbReference>
<dbReference type="SUPFAM" id="SSF81901">
    <property type="entry name" value="HCP-like"/>
    <property type="match status" value="3"/>
</dbReference>
<organism evidence="5">
    <name type="scientific">Volvox carteri f. nagariensis</name>
    <dbReference type="NCBI Taxonomy" id="3068"/>
    <lineage>
        <taxon>Eukaryota</taxon>
        <taxon>Viridiplantae</taxon>
        <taxon>Chlorophyta</taxon>
        <taxon>core chlorophytes</taxon>
        <taxon>Chlorophyceae</taxon>
        <taxon>CS clade</taxon>
        <taxon>Chlamydomonadales</taxon>
        <taxon>Volvocaceae</taxon>
        <taxon>Volvox</taxon>
    </lineage>
</organism>
<feature type="compositionally biased region" description="Low complexity" evidence="2">
    <location>
        <begin position="245"/>
        <end position="278"/>
    </location>
</feature>
<protein>
    <submittedName>
        <fullName evidence="4">Uncharacterized protein</fullName>
    </submittedName>
</protein>
<evidence type="ECO:0000256" key="2">
    <source>
        <dbReference type="SAM" id="MobiDB-lite"/>
    </source>
</evidence>
<name>D8U9V3_VOLCA</name>
<dbReference type="Pfam" id="PF08238">
    <property type="entry name" value="Sel1"/>
    <property type="match status" value="8"/>
</dbReference>
<dbReference type="RefSeq" id="XP_002955405.1">
    <property type="nucleotide sequence ID" value="XM_002955359.1"/>
</dbReference>
<feature type="region of interest" description="Disordered" evidence="2">
    <location>
        <begin position="824"/>
        <end position="853"/>
    </location>
</feature>
<dbReference type="PANTHER" id="PTHR11102">
    <property type="entry name" value="SEL-1-LIKE PROTEIN"/>
    <property type="match status" value="1"/>
</dbReference>
<dbReference type="GO" id="GO:0005789">
    <property type="term" value="C:endoplasmic reticulum membrane"/>
    <property type="evidence" value="ECO:0007669"/>
    <property type="project" value="TreeGrafter"/>
</dbReference>
<dbReference type="SMART" id="SM00671">
    <property type="entry name" value="SEL1"/>
    <property type="match status" value="8"/>
</dbReference>
<feature type="region of interest" description="Disordered" evidence="2">
    <location>
        <begin position="1298"/>
        <end position="1371"/>
    </location>
</feature>
<feature type="region of interest" description="Disordered" evidence="2">
    <location>
        <begin position="245"/>
        <end position="295"/>
    </location>
</feature>
<dbReference type="OrthoDB" id="27934at2759"/>